<evidence type="ECO:0000313" key="2">
    <source>
        <dbReference type="EMBL" id="QJW85262.1"/>
    </source>
</evidence>
<evidence type="ECO:0000259" key="1">
    <source>
        <dbReference type="Pfam" id="PF06527"/>
    </source>
</evidence>
<proteinExistence type="predicted"/>
<accession>A0ABX6P6V3</accession>
<protein>
    <recommendedName>
        <fullName evidence="1">TniQ domain-containing protein</fullName>
    </recommendedName>
</protein>
<keyword evidence="3" id="KW-1185">Reference proteome</keyword>
<dbReference type="EMBL" id="CP053418">
    <property type="protein sequence ID" value="QJW85262.1"/>
    <property type="molecule type" value="Genomic_DNA"/>
</dbReference>
<organism evidence="2 3">
    <name type="scientific">Ramlibacter terrae</name>
    <dbReference type="NCBI Taxonomy" id="2732511"/>
    <lineage>
        <taxon>Bacteria</taxon>
        <taxon>Pseudomonadati</taxon>
        <taxon>Pseudomonadota</taxon>
        <taxon>Betaproteobacteria</taxon>
        <taxon>Burkholderiales</taxon>
        <taxon>Comamonadaceae</taxon>
        <taxon>Ramlibacter</taxon>
    </lineage>
</organism>
<dbReference type="Proteomes" id="UP000500826">
    <property type="component" value="Chromosome"/>
</dbReference>
<reference evidence="2 3" key="2">
    <citation type="submission" date="2020-05" db="EMBL/GenBank/DDBJ databases">
        <authorList>
            <person name="Khan S.A."/>
            <person name="Jeon C.O."/>
            <person name="Chun B.H."/>
        </authorList>
    </citation>
    <scope>NUCLEOTIDE SEQUENCE [LARGE SCALE GENOMIC DNA]</scope>
    <source>
        <strain evidence="2 3">H242</strain>
    </source>
</reference>
<dbReference type="Pfam" id="PF06527">
    <property type="entry name" value="TniQ"/>
    <property type="match status" value="1"/>
</dbReference>
<name>A0ABX6P6V3_9BURK</name>
<feature type="domain" description="TniQ" evidence="1">
    <location>
        <begin position="45"/>
        <end position="87"/>
    </location>
</feature>
<evidence type="ECO:0000313" key="3">
    <source>
        <dbReference type="Proteomes" id="UP000500826"/>
    </source>
</evidence>
<gene>
    <name evidence="2" type="ORF">HK414_23240</name>
</gene>
<sequence length="315" mass="35168">MLTLAYYVPFMPAEALRLCRDPRNEGEVRGLAMSFRPGSHALRKVHKPLRFCPACVMRDVRHEGEAHWRRAHQLDHVSACWEHRLRLSEWDQSENTPRLPHELEVTRSSGSIGDDEAWFASVSKQLLDGSHEASSVRKRSNIYRVRATRLGYSESTSGMVSCITNALQERFGSRLLNSVFGGHDVPCVAATVRRVIGTSAAQSAHPAAHLLCIEVLFGDLGIFFSGVFGTKGNQLWKAQREDAKERSSGISSGQTGIHRAIFMQAVKTYGPSAMQRLSVEHPVCHAWILHNDRRWAASLIRAAEQAQWNSLHPAG</sequence>
<reference evidence="2 3" key="1">
    <citation type="submission" date="2020-05" db="EMBL/GenBank/DDBJ databases">
        <title>Ramlibacter rhizophilus sp. nov., isolated from rhizosphere soil of national flower Mugunghwa from South Korea.</title>
        <authorList>
            <person name="Zheng-Fei Y."/>
            <person name="Huan T."/>
        </authorList>
    </citation>
    <scope>NUCLEOTIDE SEQUENCE [LARGE SCALE GENOMIC DNA]</scope>
    <source>
        <strain evidence="2 3">H242</strain>
    </source>
</reference>
<dbReference type="InterPro" id="IPR009492">
    <property type="entry name" value="TniQ"/>
</dbReference>